<sequence>MFLEQQLFTQVIQSTPLVAIDLLVENNAGEILLGQRLNRPAQGFWFVPGGRILKNEALASAFARLTQAELGVAIDFQQAQLQGAYDHFYADYVFGEGISTHYVALAYRVRVAVELSQLPQQQHAAYRWLKVCDLLADPTVHQHTKAYFG</sequence>
<evidence type="ECO:0000313" key="10">
    <source>
        <dbReference type="Proteomes" id="UP000283077"/>
    </source>
</evidence>
<dbReference type="PANTHER" id="PTHR43046">
    <property type="entry name" value="GDP-MANNOSE MANNOSYL HYDROLASE"/>
    <property type="match status" value="1"/>
</dbReference>
<evidence type="ECO:0000256" key="4">
    <source>
        <dbReference type="PIRSR" id="PIRSR037599-1"/>
    </source>
</evidence>
<evidence type="ECO:0000256" key="7">
    <source>
        <dbReference type="PIRSR" id="PIRSR037599-4"/>
    </source>
</evidence>
<dbReference type="AlphaFoldDB" id="A0A437QSJ3"/>
<feature type="binding site" evidence="6">
    <location>
        <position position="122"/>
    </location>
    <ligand>
        <name>Mg(2+)</name>
        <dbReference type="ChEBI" id="CHEBI:18420"/>
    </ligand>
</feature>
<keyword evidence="2 9" id="KW-0378">Hydrolase</keyword>
<feature type="short sequence motif" description="Nudix box" evidence="7">
    <location>
        <begin position="50"/>
        <end position="71"/>
    </location>
</feature>
<dbReference type="CDD" id="cd03430">
    <property type="entry name" value="NUDIX_GDPMH_NudD"/>
    <property type="match status" value="1"/>
</dbReference>
<feature type="binding site" evidence="5">
    <location>
        <begin position="2"/>
        <end position="3"/>
    </location>
    <ligand>
        <name>substrate</name>
    </ligand>
</feature>
<dbReference type="PROSITE" id="PS00893">
    <property type="entry name" value="NUDIX_BOX"/>
    <property type="match status" value="1"/>
</dbReference>
<evidence type="ECO:0000313" key="9">
    <source>
        <dbReference type="EMBL" id="RVU37462.1"/>
    </source>
</evidence>
<dbReference type="PIRSF" id="PIRSF037599">
    <property type="entry name" value="GDPMH"/>
    <property type="match status" value="1"/>
</dbReference>
<proteinExistence type="predicted"/>
<feature type="binding site" evidence="6">
    <location>
        <position position="69"/>
    </location>
    <ligand>
        <name>Mg(2+)</name>
        <dbReference type="ChEBI" id="CHEBI:18420"/>
    </ligand>
</feature>
<dbReference type="GO" id="GO:0046872">
    <property type="term" value="F:metal ion binding"/>
    <property type="evidence" value="ECO:0007669"/>
    <property type="project" value="UniProtKB-KW"/>
</dbReference>
<dbReference type="EMBL" id="SACS01000009">
    <property type="protein sequence ID" value="RVU37462.1"/>
    <property type="molecule type" value="Genomic_DNA"/>
</dbReference>
<dbReference type="InterPro" id="IPR000086">
    <property type="entry name" value="NUDIX_hydrolase_dom"/>
</dbReference>
<dbReference type="PANTHER" id="PTHR43046:SF12">
    <property type="entry name" value="GDP-MANNOSE MANNOSYL HYDROLASE"/>
    <property type="match status" value="1"/>
</dbReference>
<keyword evidence="3 6" id="KW-0460">Magnesium</keyword>
<feature type="binding site" evidence="5">
    <location>
        <position position="8"/>
    </location>
    <ligand>
        <name>substrate</name>
    </ligand>
</feature>
<evidence type="ECO:0000256" key="6">
    <source>
        <dbReference type="PIRSR" id="PIRSR037599-3"/>
    </source>
</evidence>
<dbReference type="Proteomes" id="UP000283077">
    <property type="component" value="Unassembled WGS sequence"/>
</dbReference>
<feature type="binding site" evidence="6">
    <location>
        <position position="49"/>
    </location>
    <ligand>
        <name>Mg(2+)</name>
        <dbReference type="ChEBI" id="CHEBI:18420"/>
    </ligand>
</feature>
<dbReference type="InterPro" id="IPR015797">
    <property type="entry name" value="NUDIX_hydrolase-like_dom_sf"/>
</dbReference>
<dbReference type="InterPro" id="IPR033715">
    <property type="entry name" value="GDPMH"/>
</dbReference>
<evidence type="ECO:0000259" key="8">
    <source>
        <dbReference type="PROSITE" id="PS51462"/>
    </source>
</evidence>
<feature type="site" description="Critical for catalysis" evidence="4">
    <location>
        <position position="123"/>
    </location>
</feature>
<dbReference type="PROSITE" id="PS51462">
    <property type="entry name" value="NUDIX"/>
    <property type="match status" value="1"/>
</dbReference>
<accession>A0A437QSJ3</accession>
<dbReference type="InterPro" id="IPR020084">
    <property type="entry name" value="NUDIX_hydrolase_CS"/>
</dbReference>
<evidence type="ECO:0000256" key="1">
    <source>
        <dbReference type="ARBA" id="ARBA00022723"/>
    </source>
</evidence>
<dbReference type="Gene3D" id="3.90.79.10">
    <property type="entry name" value="Nucleoside Triphosphate Pyrophosphohydrolase"/>
    <property type="match status" value="1"/>
</dbReference>
<gene>
    <name evidence="9" type="ORF">EOE67_09730</name>
</gene>
<protein>
    <submittedName>
        <fullName evidence="9">GDP-mannose mannosyl hydrolase</fullName>
    </submittedName>
</protein>
<dbReference type="SUPFAM" id="SSF55811">
    <property type="entry name" value="Nudix"/>
    <property type="match status" value="1"/>
</dbReference>
<reference evidence="9 10" key="1">
    <citation type="submission" date="2019-01" db="EMBL/GenBank/DDBJ databases">
        <authorList>
            <person name="Chen W.-M."/>
        </authorList>
    </citation>
    <scope>NUCLEOTIDE SEQUENCE [LARGE SCALE GENOMIC DNA]</scope>
    <source>
        <strain evidence="9 10">KYPC3</strain>
    </source>
</reference>
<organism evidence="9 10">
    <name type="scientific">Rheinheimera riviphila</name>
    <dbReference type="NCBI Taxonomy" id="1834037"/>
    <lineage>
        <taxon>Bacteria</taxon>
        <taxon>Pseudomonadati</taxon>
        <taxon>Pseudomonadota</taxon>
        <taxon>Gammaproteobacteria</taxon>
        <taxon>Chromatiales</taxon>
        <taxon>Chromatiaceae</taxon>
        <taxon>Rheinheimera</taxon>
    </lineage>
</organism>
<name>A0A437QSJ3_9GAMM</name>
<dbReference type="GO" id="GO:0008727">
    <property type="term" value="F:GDP-mannose mannosyl hydrolase activity"/>
    <property type="evidence" value="ECO:0007669"/>
    <property type="project" value="InterPro"/>
</dbReference>
<comment type="caution">
    <text evidence="9">The sequence shown here is derived from an EMBL/GenBank/DDBJ whole genome shotgun (WGS) entry which is preliminary data.</text>
</comment>
<evidence type="ECO:0000256" key="2">
    <source>
        <dbReference type="ARBA" id="ARBA00022801"/>
    </source>
</evidence>
<keyword evidence="10" id="KW-1185">Reference proteome</keyword>
<evidence type="ECO:0000256" key="3">
    <source>
        <dbReference type="ARBA" id="ARBA00022842"/>
    </source>
</evidence>
<dbReference type="OrthoDB" id="542521at2"/>
<dbReference type="RefSeq" id="WP_127698904.1">
    <property type="nucleotide sequence ID" value="NZ_SACS01000009.1"/>
</dbReference>
<feature type="domain" description="Nudix hydrolase" evidence="8">
    <location>
        <begin position="13"/>
        <end position="149"/>
    </location>
</feature>
<feature type="binding site" evidence="5">
    <location>
        <position position="36"/>
    </location>
    <ligand>
        <name>substrate</name>
    </ligand>
</feature>
<dbReference type="NCBIfam" id="NF011963">
    <property type="entry name" value="PRK15434.1"/>
    <property type="match status" value="1"/>
</dbReference>
<keyword evidence="1 6" id="KW-0479">Metal-binding</keyword>
<dbReference type="Pfam" id="PF00293">
    <property type="entry name" value="NUDIX"/>
    <property type="match status" value="1"/>
</dbReference>
<evidence type="ECO:0000256" key="5">
    <source>
        <dbReference type="PIRSR" id="PIRSR037599-2"/>
    </source>
</evidence>
<comment type="cofactor">
    <cofactor evidence="6">
        <name>Mg(2+)</name>
        <dbReference type="ChEBI" id="CHEBI:18420"/>
    </cofactor>
    <text evidence="6">Binds 1 Mg(2+) ion per subunit.</text>
</comment>